<dbReference type="Proteomes" id="UP000177821">
    <property type="component" value="Unassembled WGS sequence"/>
</dbReference>
<feature type="domain" description="Large ribosomal subunit protein uL6 alpha-beta" evidence="9">
    <location>
        <begin position="11"/>
        <end position="82"/>
    </location>
</feature>
<keyword evidence="2 6" id="KW-0699">rRNA-binding</keyword>
<organism evidence="10 11">
    <name type="scientific">Candidatus Woykebacteria bacterium RIFCSPHIGHO2_02_FULL_43_16b</name>
    <dbReference type="NCBI Taxonomy" id="1802601"/>
    <lineage>
        <taxon>Bacteria</taxon>
        <taxon>Candidatus Woykeibacteriota</taxon>
    </lineage>
</organism>
<proteinExistence type="inferred from homology"/>
<reference evidence="10 11" key="1">
    <citation type="journal article" date="2016" name="Nat. Commun.">
        <title>Thousands of microbial genomes shed light on interconnected biogeochemical processes in an aquifer system.</title>
        <authorList>
            <person name="Anantharaman K."/>
            <person name="Brown C.T."/>
            <person name="Hug L.A."/>
            <person name="Sharon I."/>
            <person name="Castelle C.J."/>
            <person name="Probst A.J."/>
            <person name="Thomas B.C."/>
            <person name="Singh A."/>
            <person name="Wilkins M.J."/>
            <person name="Karaoz U."/>
            <person name="Brodie E.L."/>
            <person name="Williams K.H."/>
            <person name="Hubbard S.S."/>
            <person name="Banfield J.F."/>
        </authorList>
    </citation>
    <scope>NUCLEOTIDE SEQUENCE [LARGE SCALE GENOMIC DNA]</scope>
</reference>
<dbReference type="InterPro" id="IPR036789">
    <property type="entry name" value="Ribosomal_uL6-like_a/b-dom_sf"/>
</dbReference>
<dbReference type="InterPro" id="IPR002358">
    <property type="entry name" value="Ribosomal_uL6_CS"/>
</dbReference>
<comment type="similarity">
    <text evidence="1 6 7">Belongs to the universal ribosomal protein uL6 family.</text>
</comment>
<comment type="function">
    <text evidence="6 8">This protein binds to the 23S rRNA, and is important in its secondary structure. It is located near the subunit interface in the base of the L7/L12 stalk, and near the tRNA binding site of the peptidyltransferase center.</text>
</comment>
<keyword evidence="4 6" id="KW-0689">Ribosomal protein</keyword>
<gene>
    <name evidence="6" type="primary">rplF</name>
    <name evidence="10" type="ORF">A3J50_01170</name>
</gene>
<evidence type="ECO:0000256" key="8">
    <source>
        <dbReference type="RuleBase" id="RU003870"/>
    </source>
</evidence>
<dbReference type="InterPro" id="IPR020040">
    <property type="entry name" value="Ribosomal_uL6_a/b-dom"/>
</dbReference>
<dbReference type="GO" id="GO:0003735">
    <property type="term" value="F:structural constituent of ribosome"/>
    <property type="evidence" value="ECO:0007669"/>
    <property type="project" value="UniProtKB-UniRule"/>
</dbReference>
<dbReference type="GO" id="GO:0002181">
    <property type="term" value="P:cytoplasmic translation"/>
    <property type="evidence" value="ECO:0007669"/>
    <property type="project" value="TreeGrafter"/>
</dbReference>
<evidence type="ECO:0000256" key="2">
    <source>
        <dbReference type="ARBA" id="ARBA00022730"/>
    </source>
</evidence>
<name>A0A1G1WMW3_9BACT</name>
<evidence type="ECO:0000256" key="3">
    <source>
        <dbReference type="ARBA" id="ARBA00022884"/>
    </source>
</evidence>
<dbReference type="SUPFAM" id="SSF56053">
    <property type="entry name" value="Ribosomal protein L6"/>
    <property type="match status" value="2"/>
</dbReference>
<dbReference type="InterPro" id="IPR019906">
    <property type="entry name" value="Ribosomal_uL6_bac-type"/>
</dbReference>
<dbReference type="NCBIfam" id="TIGR03654">
    <property type="entry name" value="L6_bact"/>
    <property type="match status" value="1"/>
</dbReference>
<dbReference type="Gene3D" id="3.90.930.12">
    <property type="entry name" value="Ribosomal protein L6, alpha-beta domain"/>
    <property type="match status" value="2"/>
</dbReference>
<dbReference type="FunFam" id="3.90.930.12:FF:000001">
    <property type="entry name" value="50S ribosomal protein L6"/>
    <property type="match status" value="1"/>
</dbReference>
<dbReference type="PIRSF" id="PIRSF002162">
    <property type="entry name" value="Ribosomal_L6"/>
    <property type="match status" value="1"/>
</dbReference>
<evidence type="ECO:0000259" key="9">
    <source>
        <dbReference type="Pfam" id="PF00347"/>
    </source>
</evidence>
<dbReference type="Pfam" id="PF00347">
    <property type="entry name" value="Ribosomal_L6"/>
    <property type="match status" value="2"/>
</dbReference>
<protein>
    <recommendedName>
        <fullName evidence="6">Large ribosomal subunit protein uL6</fullName>
    </recommendedName>
</protein>
<evidence type="ECO:0000256" key="4">
    <source>
        <dbReference type="ARBA" id="ARBA00022980"/>
    </source>
</evidence>
<dbReference type="HAMAP" id="MF_01365_B">
    <property type="entry name" value="Ribosomal_uL6_B"/>
    <property type="match status" value="1"/>
</dbReference>
<dbReference type="EMBL" id="MHCX01000045">
    <property type="protein sequence ID" value="OGY28710.1"/>
    <property type="molecule type" value="Genomic_DNA"/>
</dbReference>
<keyword evidence="5 6" id="KW-0687">Ribonucleoprotein</keyword>
<dbReference type="PRINTS" id="PR00059">
    <property type="entry name" value="RIBOSOMALL6"/>
</dbReference>
<dbReference type="PANTHER" id="PTHR11655">
    <property type="entry name" value="60S/50S RIBOSOMAL PROTEIN L6/L9"/>
    <property type="match status" value="1"/>
</dbReference>
<evidence type="ECO:0000256" key="7">
    <source>
        <dbReference type="RuleBase" id="RU003869"/>
    </source>
</evidence>
<feature type="domain" description="Large ribosomal subunit protein uL6 alpha-beta" evidence="9">
    <location>
        <begin position="91"/>
        <end position="162"/>
    </location>
</feature>
<dbReference type="PROSITE" id="PS00525">
    <property type="entry name" value="RIBOSOMAL_L6_1"/>
    <property type="match status" value="1"/>
</dbReference>
<comment type="caution">
    <text evidence="10">The sequence shown here is derived from an EMBL/GenBank/DDBJ whole genome shotgun (WGS) entry which is preliminary data.</text>
</comment>
<comment type="subunit">
    <text evidence="6">Part of the 50S ribosomal subunit.</text>
</comment>
<sequence>MSRIGKQPVVIPSGVEIKIEGTTVIAKGPKGELSQKLPPLTSSRVEESLIRVEAKNASKEARAMHGLARSLVANLVEGVEKGFSKTLELSGIGFRASVTSGKLTLNVGFSHPVEITPPEGIEFKVQENKITVLGIDKQLVGQMAAKVYKVRPPEPYKGKGIKFAGQIIKKKAGKSGKAGAKV</sequence>
<dbReference type="GO" id="GO:0019843">
    <property type="term" value="F:rRNA binding"/>
    <property type="evidence" value="ECO:0007669"/>
    <property type="project" value="UniProtKB-UniRule"/>
</dbReference>
<accession>A0A1G1WMW3</accession>
<evidence type="ECO:0000313" key="11">
    <source>
        <dbReference type="Proteomes" id="UP000177821"/>
    </source>
</evidence>
<dbReference type="AlphaFoldDB" id="A0A1G1WMW3"/>
<dbReference type="InterPro" id="IPR000702">
    <property type="entry name" value="Ribosomal_uL6-like"/>
</dbReference>
<evidence type="ECO:0000256" key="5">
    <source>
        <dbReference type="ARBA" id="ARBA00023274"/>
    </source>
</evidence>
<evidence type="ECO:0000256" key="1">
    <source>
        <dbReference type="ARBA" id="ARBA00009356"/>
    </source>
</evidence>
<evidence type="ECO:0000313" key="10">
    <source>
        <dbReference type="EMBL" id="OGY28710.1"/>
    </source>
</evidence>
<dbReference type="FunFam" id="3.90.930.12:FF:000002">
    <property type="entry name" value="50S ribosomal protein L6"/>
    <property type="match status" value="1"/>
</dbReference>
<keyword evidence="3 6" id="KW-0694">RNA-binding</keyword>
<dbReference type="PANTHER" id="PTHR11655:SF14">
    <property type="entry name" value="LARGE RIBOSOMAL SUBUNIT PROTEIN UL6M"/>
    <property type="match status" value="1"/>
</dbReference>
<dbReference type="GO" id="GO:0022625">
    <property type="term" value="C:cytosolic large ribosomal subunit"/>
    <property type="evidence" value="ECO:0007669"/>
    <property type="project" value="UniProtKB-UniRule"/>
</dbReference>
<evidence type="ECO:0000256" key="6">
    <source>
        <dbReference type="HAMAP-Rule" id="MF_01365"/>
    </source>
</evidence>